<dbReference type="OrthoDB" id="8049898at2759"/>
<dbReference type="EMBL" id="GAKP01000749">
    <property type="protein sequence ID" value="JAC58203.1"/>
    <property type="molecule type" value="Transcribed_RNA"/>
</dbReference>
<dbReference type="AlphaFoldDB" id="A0A034WWR3"/>
<evidence type="ECO:0000313" key="3">
    <source>
        <dbReference type="EMBL" id="JAC58203.1"/>
    </source>
</evidence>
<proteinExistence type="predicted"/>
<keyword evidence="2" id="KW-1133">Transmembrane helix</keyword>
<protein>
    <submittedName>
        <fullName evidence="3">Uncharacterized protein</fullName>
    </submittedName>
</protein>
<feature type="region of interest" description="Disordered" evidence="1">
    <location>
        <begin position="146"/>
        <end position="200"/>
    </location>
</feature>
<accession>A0A034WWR3</accession>
<organism evidence="3">
    <name type="scientific">Bactrocera dorsalis</name>
    <name type="common">Oriental fruit fly</name>
    <name type="synonym">Dacus dorsalis</name>
    <dbReference type="NCBI Taxonomy" id="27457"/>
    <lineage>
        <taxon>Eukaryota</taxon>
        <taxon>Metazoa</taxon>
        <taxon>Ecdysozoa</taxon>
        <taxon>Arthropoda</taxon>
        <taxon>Hexapoda</taxon>
        <taxon>Insecta</taxon>
        <taxon>Pterygota</taxon>
        <taxon>Neoptera</taxon>
        <taxon>Endopterygota</taxon>
        <taxon>Diptera</taxon>
        <taxon>Brachycera</taxon>
        <taxon>Muscomorpha</taxon>
        <taxon>Tephritoidea</taxon>
        <taxon>Tephritidae</taxon>
        <taxon>Bactrocera</taxon>
        <taxon>Bactrocera</taxon>
    </lineage>
</organism>
<name>A0A034WWR3_BACDO</name>
<keyword evidence="2" id="KW-0812">Transmembrane</keyword>
<feature type="non-terminal residue" evidence="3">
    <location>
        <position position="1"/>
    </location>
</feature>
<evidence type="ECO:0000256" key="2">
    <source>
        <dbReference type="SAM" id="Phobius"/>
    </source>
</evidence>
<feature type="compositionally biased region" description="Basic and acidic residues" evidence="1">
    <location>
        <begin position="148"/>
        <end position="161"/>
    </location>
</feature>
<sequence>NLQEMSYYFQTTIIYCIFIFLMCLHGGRSQYNIHRRDLVPKVEVSDPTKGLTDAEIDMALDDLSISDLNVLNKLIDRPNAPDYDYVDYDSHNYALGPPRDHTFDGNPMDDDANLNYYDDIDEPPRDARNSMHFKIPRKSLMPFMEQTENQRTKRDNGHEIKQAAVDAEYIRQLENSFPRDQEENNEEGDDKKEHIRVKRN</sequence>
<evidence type="ECO:0000256" key="1">
    <source>
        <dbReference type="SAM" id="MobiDB-lite"/>
    </source>
</evidence>
<keyword evidence="2" id="KW-0472">Membrane</keyword>
<feature type="transmembrane region" description="Helical" evidence="2">
    <location>
        <begin position="6"/>
        <end position="26"/>
    </location>
</feature>
<reference evidence="3" key="1">
    <citation type="journal article" date="2014" name="BMC Genomics">
        <title>Characterizing the developmental transcriptome of the oriental fruit fly, Bactrocera dorsalis (Diptera: Tephritidae) through comparative genomic analysis with Drosophila melanogaster utilizing modENCODE datasets.</title>
        <authorList>
            <person name="Geib S.M."/>
            <person name="Calla B."/>
            <person name="Hall B."/>
            <person name="Hou S."/>
            <person name="Manoukis N.C."/>
        </authorList>
    </citation>
    <scope>NUCLEOTIDE SEQUENCE</scope>
    <source>
        <strain evidence="3">Punador</strain>
    </source>
</reference>